<proteinExistence type="predicted"/>
<dbReference type="EMBL" id="JPKZ01003219">
    <property type="protein sequence ID" value="KHN72761.1"/>
    <property type="molecule type" value="Genomic_DNA"/>
</dbReference>
<comment type="caution">
    <text evidence="2">The sequence shown here is derived from an EMBL/GenBank/DDBJ whole genome shotgun (WGS) entry which is preliminary data.</text>
</comment>
<feature type="region of interest" description="Disordered" evidence="1">
    <location>
        <begin position="1"/>
        <end position="22"/>
    </location>
</feature>
<dbReference type="Proteomes" id="UP000031036">
    <property type="component" value="Unassembled WGS sequence"/>
</dbReference>
<evidence type="ECO:0000313" key="2">
    <source>
        <dbReference type="EMBL" id="KHN72761.1"/>
    </source>
</evidence>
<gene>
    <name evidence="2" type="ORF">Tcan_17790</name>
</gene>
<reference evidence="2 3" key="1">
    <citation type="submission" date="2014-11" db="EMBL/GenBank/DDBJ databases">
        <title>Genetic blueprint of the zoonotic pathogen Toxocara canis.</title>
        <authorList>
            <person name="Zhu X.-Q."/>
            <person name="Korhonen P.K."/>
            <person name="Cai H."/>
            <person name="Young N.D."/>
            <person name="Nejsum P."/>
            <person name="von Samson-Himmelstjerna G."/>
            <person name="Boag P.R."/>
            <person name="Tan P."/>
            <person name="Li Q."/>
            <person name="Min J."/>
            <person name="Yang Y."/>
            <person name="Wang X."/>
            <person name="Fang X."/>
            <person name="Hall R.S."/>
            <person name="Hofmann A."/>
            <person name="Sternberg P.W."/>
            <person name="Jex A.R."/>
            <person name="Gasser R.B."/>
        </authorList>
    </citation>
    <scope>NUCLEOTIDE SEQUENCE [LARGE SCALE GENOMIC DNA]</scope>
    <source>
        <strain evidence="2">PN_DK_2014</strain>
    </source>
</reference>
<feature type="compositionally biased region" description="Polar residues" evidence="1">
    <location>
        <begin position="1"/>
        <end position="17"/>
    </location>
</feature>
<evidence type="ECO:0000256" key="1">
    <source>
        <dbReference type="SAM" id="MobiDB-lite"/>
    </source>
</evidence>
<dbReference type="OrthoDB" id="10540167at2759"/>
<accession>A0A0B2UP79</accession>
<name>A0A0B2UP79_TOXCA</name>
<dbReference type="AlphaFoldDB" id="A0A0B2UP79"/>
<dbReference type="InterPro" id="IPR036390">
    <property type="entry name" value="WH_DNA-bd_sf"/>
</dbReference>
<organism evidence="2 3">
    <name type="scientific">Toxocara canis</name>
    <name type="common">Canine roundworm</name>
    <dbReference type="NCBI Taxonomy" id="6265"/>
    <lineage>
        <taxon>Eukaryota</taxon>
        <taxon>Metazoa</taxon>
        <taxon>Ecdysozoa</taxon>
        <taxon>Nematoda</taxon>
        <taxon>Chromadorea</taxon>
        <taxon>Rhabditida</taxon>
        <taxon>Spirurina</taxon>
        <taxon>Ascaridomorpha</taxon>
        <taxon>Ascaridoidea</taxon>
        <taxon>Toxocaridae</taxon>
        <taxon>Toxocara</taxon>
    </lineage>
</organism>
<dbReference type="SUPFAM" id="SSF46785">
    <property type="entry name" value="Winged helix' DNA-binding domain"/>
    <property type="match status" value="1"/>
</dbReference>
<protein>
    <submittedName>
        <fullName evidence="2">Uncharacterized protein</fullName>
    </submittedName>
</protein>
<sequence length="66" mass="7648">MEKMSGSVQPETVQRSSEPLIVGQLPREDEKMPLFLIKLWNIVEDAAYQNVIRWDEPGPCMEPFSR</sequence>
<keyword evidence="3" id="KW-1185">Reference proteome</keyword>
<evidence type="ECO:0000313" key="3">
    <source>
        <dbReference type="Proteomes" id="UP000031036"/>
    </source>
</evidence>